<evidence type="ECO:0000313" key="3">
    <source>
        <dbReference type="EMBL" id="PWE42192.1"/>
    </source>
</evidence>
<evidence type="ECO:0000313" key="5">
    <source>
        <dbReference type="Proteomes" id="UP000198481"/>
    </source>
</evidence>
<evidence type="ECO:0000256" key="2">
    <source>
        <dbReference type="SAM" id="SignalP"/>
    </source>
</evidence>
<accession>A0A1H1VUU9</accession>
<reference evidence="5" key="2">
    <citation type="submission" date="2016-10" db="EMBL/GenBank/DDBJ databases">
        <authorList>
            <person name="Varghese N."/>
            <person name="Submissions S."/>
        </authorList>
    </citation>
    <scope>NUCLEOTIDE SEQUENCE [LARGE SCALE GENOMIC DNA]</scope>
    <source>
        <strain evidence="5">LMG 26867</strain>
    </source>
</reference>
<dbReference type="Proteomes" id="UP000245056">
    <property type="component" value="Unassembled WGS sequence"/>
</dbReference>
<dbReference type="Proteomes" id="UP000198481">
    <property type="component" value="Chromosome I"/>
</dbReference>
<dbReference type="EMBL" id="LT629762">
    <property type="protein sequence ID" value="SDS88552.1"/>
    <property type="molecule type" value="Genomic_DNA"/>
</dbReference>
<keyword evidence="2" id="KW-0732">Signal</keyword>
<sequence length="104" mass="11281">MKRFALAIFCCSLATSAFAEIKNCEELKNEIEVKIQARAVPSYTLEIITKEEAEKHDIAMVVGSCENGTKAIIYQKNGDDQPIGTQPPAGVDQPADVGQPKARS</sequence>
<feature type="region of interest" description="Disordered" evidence="1">
    <location>
        <begin position="76"/>
        <end position="104"/>
    </location>
</feature>
<organism evidence="4 5">
    <name type="scientific">Pseudomonas prosekii</name>
    <dbReference type="NCBI Taxonomy" id="1148509"/>
    <lineage>
        <taxon>Bacteria</taxon>
        <taxon>Pseudomonadati</taxon>
        <taxon>Pseudomonadota</taxon>
        <taxon>Gammaproteobacteria</taxon>
        <taxon>Pseudomonadales</taxon>
        <taxon>Pseudomonadaceae</taxon>
        <taxon>Pseudomonas</taxon>
    </lineage>
</organism>
<gene>
    <name evidence="3" type="ORF">C9I49_19300</name>
    <name evidence="4" type="ORF">SAMN05216222_2530</name>
</gene>
<dbReference type="EMBL" id="QFAW01000028">
    <property type="protein sequence ID" value="PWE42192.1"/>
    <property type="molecule type" value="Genomic_DNA"/>
</dbReference>
<feature type="chain" id="PRO_5044058439" evidence="2">
    <location>
        <begin position="20"/>
        <end position="104"/>
    </location>
</feature>
<protein>
    <submittedName>
        <fullName evidence="3">DUF1161 domain-containing protein</fullName>
    </submittedName>
</protein>
<evidence type="ECO:0000313" key="4">
    <source>
        <dbReference type="EMBL" id="SDS88552.1"/>
    </source>
</evidence>
<dbReference type="OrthoDB" id="9152878at2"/>
<reference evidence="4" key="1">
    <citation type="submission" date="2016-10" db="EMBL/GenBank/DDBJ databases">
        <authorList>
            <person name="de Groot N.N."/>
        </authorList>
    </citation>
    <scope>NUCLEOTIDE SEQUENCE [LARGE SCALE GENOMIC DNA]</scope>
    <source>
        <strain evidence="4">LMG 26867</strain>
    </source>
</reference>
<dbReference type="Pfam" id="PF06649">
    <property type="entry name" value="DUF1161"/>
    <property type="match status" value="1"/>
</dbReference>
<reference evidence="3 6" key="3">
    <citation type="submission" date="2018-05" db="EMBL/GenBank/DDBJ databases">
        <title>Genome sequences of two Antarctic strains of Pseudomonas prosekii: insights into adaptation to extreme conditions.</title>
        <authorList>
            <person name="Snopkova K."/>
            <person name="Dufkova K."/>
            <person name="Cejkova D."/>
            <person name="Sedlacek I."/>
            <person name="Smajs D."/>
        </authorList>
    </citation>
    <scope>NUCLEOTIDE SEQUENCE [LARGE SCALE GENOMIC DNA]</scope>
    <source>
        <strain evidence="3 6">P2673</strain>
    </source>
</reference>
<evidence type="ECO:0000313" key="6">
    <source>
        <dbReference type="Proteomes" id="UP000245056"/>
    </source>
</evidence>
<name>A0A1H1VUU9_9PSED</name>
<feature type="signal peptide" evidence="2">
    <location>
        <begin position="1"/>
        <end position="19"/>
    </location>
</feature>
<proteinExistence type="predicted"/>
<dbReference type="InterPro" id="IPR010595">
    <property type="entry name" value="DUF1161"/>
</dbReference>
<dbReference type="AlphaFoldDB" id="A0A1H1VUU9"/>
<evidence type="ECO:0000256" key="1">
    <source>
        <dbReference type="SAM" id="MobiDB-lite"/>
    </source>
</evidence>